<dbReference type="EMBL" id="CAKOGP040001767">
    <property type="protein sequence ID" value="CAJ1950440.1"/>
    <property type="molecule type" value="Genomic_DNA"/>
</dbReference>
<reference evidence="2" key="1">
    <citation type="submission" date="2023-08" db="EMBL/GenBank/DDBJ databases">
        <authorList>
            <person name="Audoor S."/>
            <person name="Bilcke G."/>
        </authorList>
    </citation>
    <scope>NUCLEOTIDE SEQUENCE</scope>
</reference>
<evidence type="ECO:0000256" key="1">
    <source>
        <dbReference type="SAM" id="MobiDB-lite"/>
    </source>
</evidence>
<proteinExistence type="predicted"/>
<protein>
    <submittedName>
        <fullName evidence="2">Uncharacterized protein</fullName>
    </submittedName>
</protein>
<keyword evidence="3" id="KW-1185">Reference proteome</keyword>
<dbReference type="AlphaFoldDB" id="A0AAD2JHI7"/>
<dbReference type="Proteomes" id="UP001295423">
    <property type="component" value="Unassembled WGS sequence"/>
</dbReference>
<sequence>MLLNLTPTGICAWKEKTWKKCKPFYVFAITGSTNRSRHLAEHWGALEVDMICKSCKFSHMKLNLMRDKDIKEGVSMILGAVGWGRIVEPRVLTWNSQSQYAEEPGYTFSARTKTSRPAEGFYNCGPIALDFMFENLGVYAANGIDGVSNVREKVLRGIISLLQEPVEAGKIVTTHENWELQRRLMGSVFRANSGLYNFARDPSCIVCHNTTTCHGCVVALPRCGKRIHADCQISNMATRESSNGPRNSHGLAAKCMYCSVTLDGFFGISYRPDEDVVLGQVSYYPFSGSPYETNANACLVLGSGAERERIAAERRDQLESAALGCGEGTLRAPRPDAPSVNREVDIKNAVDALTSVAEEVEMGVSAAEEEVRKAEHRRDEATQRRNAVSDSIQRAVAATSPLVQNQSPWIQRRGLLRRSSNPRPSARRHLLAQLLE</sequence>
<gene>
    <name evidence="2" type="ORF">CYCCA115_LOCUS12586</name>
</gene>
<feature type="compositionally biased region" description="Basic and acidic residues" evidence="1">
    <location>
        <begin position="370"/>
        <end position="383"/>
    </location>
</feature>
<evidence type="ECO:0000313" key="3">
    <source>
        <dbReference type="Proteomes" id="UP001295423"/>
    </source>
</evidence>
<organism evidence="2 3">
    <name type="scientific">Cylindrotheca closterium</name>
    <dbReference type="NCBI Taxonomy" id="2856"/>
    <lineage>
        <taxon>Eukaryota</taxon>
        <taxon>Sar</taxon>
        <taxon>Stramenopiles</taxon>
        <taxon>Ochrophyta</taxon>
        <taxon>Bacillariophyta</taxon>
        <taxon>Bacillariophyceae</taxon>
        <taxon>Bacillariophycidae</taxon>
        <taxon>Bacillariales</taxon>
        <taxon>Bacillariaceae</taxon>
        <taxon>Cylindrotheca</taxon>
    </lineage>
</organism>
<comment type="caution">
    <text evidence="2">The sequence shown here is derived from an EMBL/GenBank/DDBJ whole genome shotgun (WGS) entry which is preliminary data.</text>
</comment>
<evidence type="ECO:0000313" key="2">
    <source>
        <dbReference type="EMBL" id="CAJ1950440.1"/>
    </source>
</evidence>
<name>A0AAD2JHI7_9STRA</name>
<accession>A0AAD2JHI7</accession>
<feature type="region of interest" description="Disordered" evidence="1">
    <location>
        <begin position="370"/>
        <end position="391"/>
    </location>
</feature>